<dbReference type="PANTHER" id="PTHR46866:SF1">
    <property type="entry name" value="GH12955P"/>
    <property type="match status" value="1"/>
</dbReference>
<dbReference type="SUPFAM" id="SSF81837">
    <property type="entry name" value="BEACH domain"/>
    <property type="match status" value="1"/>
</dbReference>
<dbReference type="SUPFAM" id="SSF48371">
    <property type="entry name" value="ARM repeat"/>
    <property type="match status" value="1"/>
</dbReference>
<dbReference type="InterPro" id="IPR036372">
    <property type="entry name" value="BEACH_dom_sf"/>
</dbReference>
<evidence type="ECO:0000256" key="2">
    <source>
        <dbReference type="PROSITE-ProRule" id="PRU00221"/>
    </source>
</evidence>
<dbReference type="InterPro" id="IPR036322">
    <property type="entry name" value="WD40_repeat_dom_sf"/>
</dbReference>
<keyword evidence="1 2" id="KW-0853">WD repeat</keyword>
<keyword evidence="5" id="KW-1185">Reference proteome</keyword>
<accession>A0AA39I312</accession>
<evidence type="ECO:0000313" key="4">
    <source>
        <dbReference type="EMBL" id="KAK0415844.1"/>
    </source>
</evidence>
<organism evidence="4 5">
    <name type="scientific">Steinernema hermaphroditum</name>
    <dbReference type="NCBI Taxonomy" id="289476"/>
    <lineage>
        <taxon>Eukaryota</taxon>
        <taxon>Metazoa</taxon>
        <taxon>Ecdysozoa</taxon>
        <taxon>Nematoda</taxon>
        <taxon>Chromadorea</taxon>
        <taxon>Rhabditida</taxon>
        <taxon>Tylenchina</taxon>
        <taxon>Panagrolaimomorpha</taxon>
        <taxon>Strongyloidoidea</taxon>
        <taxon>Steinernematidae</taxon>
        <taxon>Steinernema</taxon>
    </lineage>
</organism>
<dbReference type="InterPro" id="IPR016024">
    <property type="entry name" value="ARM-type_fold"/>
</dbReference>
<dbReference type="InterPro" id="IPR000409">
    <property type="entry name" value="BEACH_dom"/>
</dbReference>
<dbReference type="Gene3D" id="1.10.1540.10">
    <property type="entry name" value="BEACH domain"/>
    <property type="match status" value="1"/>
</dbReference>
<feature type="domain" description="BEACH" evidence="3">
    <location>
        <begin position="234"/>
        <end position="462"/>
    </location>
</feature>
<dbReference type="Gene3D" id="1.25.10.10">
    <property type="entry name" value="Leucine-rich Repeat Variant"/>
    <property type="match status" value="1"/>
</dbReference>
<gene>
    <name evidence="4" type="ORF">QR680_012153</name>
</gene>
<evidence type="ECO:0000259" key="3">
    <source>
        <dbReference type="SMART" id="SM01026"/>
    </source>
</evidence>
<dbReference type="Proteomes" id="UP001175271">
    <property type="component" value="Unassembled WGS sequence"/>
</dbReference>
<protein>
    <recommendedName>
        <fullName evidence="3">BEACH domain-containing protein</fullName>
    </recommendedName>
</protein>
<dbReference type="CDD" id="cd06071">
    <property type="entry name" value="Beach"/>
    <property type="match status" value="1"/>
</dbReference>
<sequence length="1408" mass="158163">MSLNRAAIEAIGRQALRTPVDPSTHRFDAVVDGHTLPLTIYELDGLPQKIHLETPQRTTLLECDDGPSISKEPIRLIREVARLFSFSWITFDADSQVEDYIWRPITYHSHIAPPICAVEHETKPSRIIYAKIEGASQTLHDVSLYAHHNYSVDSQVFNLLSLQLIHLFHRFAQRQLYPLLSLRSLNVDSNLWITANLHDILATVPFDIPSSSKAITLTSTESSISEPVDIETISERWRIGAISNYDYLLALNHFAGRKRCDIYNYPIFPWVCEFTSSNGGWRPLSKTKYRLKKGDDQLNLQYTKGEPAHHVPELLSEIGYMVYRARVEKKEDLCRHVRAKWVPEEYPSSMLRLYMWTPEECIPDLFEDASLFHSIHPDMTDIELPSWTADGAEFVKWHRSMLESDEVSDNLHLWIDLAFGYLLSGPDAVDAFNVHLSFMQKPVSGVRLHGAVQLFERPHPRRAKLSLQEISGVLMKAPKYNPAYLSHFSNEEMREESEKLGDVLKEIYEKTSQSCRKLRLTAQSAVVCIIELAVAPFCRNLSESATFEDRLNRAKSLLASRLYMIPRHMRQTIKHLLSDESAKGFVKSSDFDLVNRITNPLNIPLIAFGVHDKLTQLYAVDQIAAVGTSTDTRRFFLEKIDILLDAVEFSHYGEMWINIFVQLLQRGGQESVTVCYRLFGRVAEYTERKQLERLVPEMKKLLEDITPHTVKLFDRRFLIQLSIRYGTDFFLNNFLPSIVEAVTSSNKDVYEVAKESIVWLTKRYGPIITTTYISSSLLRMLALCYSDRHQKIPEIVEMSLDVVSEGDESSRNAVDCLIEIAALYGSSLITMQYLPFCADLIDQALKKLTQNLESAVISAVVLLQHVCNCLSDKQLMDNLQEVIIDKVLFPAVRLFSSPSIHFSSQNARLLFACKTVRCIELLACRIGVENVQRFMSASIQRIFCTFNLIYDYMDDEEDGKLRILPIAVAPTQLKAIFTSSFARQLLQIFSCACGRQFIANSLPNAPLIFQLADVNTSGSTSSPNLLASSPTYLRHSPSQFAIASVGLGNRLSTIGSSGASMASNFDPTSNLTLNEKMTANSKYHLEGGWIARVASVLSSTSERLTSFNHIQLGAYQGHSAAVKKIAVLDNENSFISGSLDKTVKLWSVKSNEQVSLCQWTYKMHTKAIQDVCSMAFGQLITSTDGSLHIWDPFRGSTLCSFEWPSGGGESSTISTLKPIDQHTLAVGNLTDNMIKILDLREGKWSYHLCVTNSSSASVRAFGVSPSSRVLAVVLSNGALSAVDVRNGKLMAFNNTHSDCIQLEWLSEDRFLTIHTDHPVCSWTITPENGVNLVRKLPETASLAAKLSGGQFATVQVQNKLRIYDDDVSVVDTKLKSDFFAGSLCSVGYLPLNKILLFGSTNGSIKLVC</sequence>
<dbReference type="SUPFAM" id="SSF50978">
    <property type="entry name" value="WD40 repeat-like"/>
    <property type="match status" value="1"/>
</dbReference>
<evidence type="ECO:0000256" key="1">
    <source>
        <dbReference type="ARBA" id="ARBA00022574"/>
    </source>
</evidence>
<dbReference type="Pfam" id="PF00400">
    <property type="entry name" value="WD40"/>
    <property type="match status" value="2"/>
</dbReference>
<dbReference type="PROSITE" id="PS50294">
    <property type="entry name" value="WD_REPEATS_REGION"/>
    <property type="match status" value="1"/>
</dbReference>
<dbReference type="Gene3D" id="2.130.10.10">
    <property type="entry name" value="YVTN repeat-like/Quinoprotein amine dehydrogenase"/>
    <property type="match status" value="2"/>
</dbReference>
<name>A0AA39I312_9BILA</name>
<feature type="repeat" description="WD" evidence="2">
    <location>
        <begin position="1115"/>
        <end position="1156"/>
    </location>
</feature>
<dbReference type="PROSITE" id="PS50082">
    <property type="entry name" value="WD_REPEATS_2"/>
    <property type="match status" value="1"/>
</dbReference>
<dbReference type="PANTHER" id="PTHR46866">
    <property type="entry name" value="GH12955P"/>
    <property type="match status" value="1"/>
</dbReference>
<dbReference type="InterPro" id="IPR011989">
    <property type="entry name" value="ARM-like"/>
</dbReference>
<evidence type="ECO:0000313" key="5">
    <source>
        <dbReference type="Proteomes" id="UP001175271"/>
    </source>
</evidence>
<dbReference type="EMBL" id="JAUCMV010000002">
    <property type="protein sequence ID" value="KAK0415844.1"/>
    <property type="molecule type" value="Genomic_DNA"/>
</dbReference>
<proteinExistence type="predicted"/>
<comment type="caution">
    <text evidence="4">The sequence shown here is derived from an EMBL/GenBank/DDBJ whole genome shotgun (WGS) entry which is preliminary data.</text>
</comment>
<reference evidence="4" key="1">
    <citation type="submission" date="2023-06" db="EMBL/GenBank/DDBJ databases">
        <title>Genomic analysis of the entomopathogenic nematode Steinernema hermaphroditum.</title>
        <authorList>
            <person name="Schwarz E.M."/>
            <person name="Heppert J.K."/>
            <person name="Baniya A."/>
            <person name="Schwartz H.T."/>
            <person name="Tan C.-H."/>
            <person name="Antoshechkin I."/>
            <person name="Sternberg P.W."/>
            <person name="Goodrich-Blair H."/>
            <person name="Dillman A.R."/>
        </authorList>
    </citation>
    <scope>NUCLEOTIDE SEQUENCE</scope>
    <source>
        <strain evidence="4">PS9179</strain>
        <tissue evidence="4">Whole animal</tissue>
    </source>
</reference>
<dbReference type="SMART" id="SM00320">
    <property type="entry name" value="WD40"/>
    <property type="match status" value="3"/>
</dbReference>
<dbReference type="Pfam" id="PF02138">
    <property type="entry name" value="Beach"/>
    <property type="match status" value="1"/>
</dbReference>
<dbReference type="InterPro" id="IPR001680">
    <property type="entry name" value="WD40_rpt"/>
</dbReference>
<dbReference type="InterPro" id="IPR015943">
    <property type="entry name" value="WD40/YVTN_repeat-like_dom_sf"/>
</dbReference>
<dbReference type="SMART" id="SM01026">
    <property type="entry name" value="Beach"/>
    <property type="match status" value="1"/>
</dbReference>